<gene>
    <name evidence="2" type="ORF">QR680_017191</name>
</gene>
<accession>A0AA39HDM6</accession>
<keyword evidence="3" id="KW-1185">Reference proteome</keyword>
<evidence type="ECO:0000259" key="1">
    <source>
        <dbReference type="Pfam" id="PF24359"/>
    </source>
</evidence>
<name>A0AA39HDM6_9BILA</name>
<protein>
    <recommendedName>
        <fullName evidence="1">DUF7515 domain-containing protein</fullName>
    </recommendedName>
</protein>
<dbReference type="AlphaFoldDB" id="A0AA39HDM6"/>
<dbReference type="EMBL" id="JAUCMV010000004">
    <property type="protein sequence ID" value="KAK0403915.1"/>
    <property type="molecule type" value="Genomic_DNA"/>
</dbReference>
<comment type="caution">
    <text evidence="2">The sequence shown here is derived from an EMBL/GenBank/DDBJ whole genome shotgun (WGS) entry which is preliminary data.</text>
</comment>
<evidence type="ECO:0000313" key="3">
    <source>
        <dbReference type="Proteomes" id="UP001175271"/>
    </source>
</evidence>
<feature type="domain" description="DUF7515" evidence="1">
    <location>
        <begin position="23"/>
        <end position="84"/>
    </location>
</feature>
<reference evidence="2" key="1">
    <citation type="submission" date="2023-06" db="EMBL/GenBank/DDBJ databases">
        <title>Genomic analysis of the entomopathogenic nematode Steinernema hermaphroditum.</title>
        <authorList>
            <person name="Schwarz E.M."/>
            <person name="Heppert J.K."/>
            <person name="Baniya A."/>
            <person name="Schwartz H.T."/>
            <person name="Tan C.-H."/>
            <person name="Antoshechkin I."/>
            <person name="Sternberg P.W."/>
            <person name="Goodrich-Blair H."/>
            <person name="Dillman A.R."/>
        </authorList>
    </citation>
    <scope>NUCLEOTIDE SEQUENCE</scope>
    <source>
        <strain evidence="2">PS9179</strain>
        <tissue evidence="2">Whole animal</tissue>
    </source>
</reference>
<sequence>MALVPLNRIRDHTIAAVGATRGTVQKVTGLYAEMTCRKPDDDVRWHKFESFEKFMESAFMEEFLDKTFDEKGQKVFALKPDPRYDHLLEATNRTAAEIRERHKHNVEIKVKEMKTPEIPKSAPPKVLDKEETPQIQRPAMGLAQRALLASMKKTIAAQKRT</sequence>
<organism evidence="2 3">
    <name type="scientific">Steinernema hermaphroditum</name>
    <dbReference type="NCBI Taxonomy" id="289476"/>
    <lineage>
        <taxon>Eukaryota</taxon>
        <taxon>Metazoa</taxon>
        <taxon>Ecdysozoa</taxon>
        <taxon>Nematoda</taxon>
        <taxon>Chromadorea</taxon>
        <taxon>Rhabditida</taxon>
        <taxon>Tylenchina</taxon>
        <taxon>Panagrolaimomorpha</taxon>
        <taxon>Strongyloidoidea</taxon>
        <taxon>Steinernematidae</taxon>
        <taxon>Steinernema</taxon>
    </lineage>
</organism>
<proteinExistence type="predicted"/>
<dbReference type="Proteomes" id="UP001175271">
    <property type="component" value="Unassembled WGS sequence"/>
</dbReference>
<evidence type="ECO:0000313" key="2">
    <source>
        <dbReference type="EMBL" id="KAK0403915.1"/>
    </source>
</evidence>
<dbReference type="Pfam" id="PF24359">
    <property type="entry name" value="DUF7515"/>
    <property type="match status" value="1"/>
</dbReference>
<dbReference type="InterPro" id="IPR055937">
    <property type="entry name" value="DUF7515"/>
</dbReference>